<organism evidence="1 2">
    <name type="scientific">Kutzneria chonburiensis</name>
    <dbReference type="NCBI Taxonomy" id="1483604"/>
    <lineage>
        <taxon>Bacteria</taxon>
        <taxon>Bacillati</taxon>
        <taxon>Actinomycetota</taxon>
        <taxon>Actinomycetes</taxon>
        <taxon>Pseudonocardiales</taxon>
        <taxon>Pseudonocardiaceae</taxon>
        <taxon>Kutzneria</taxon>
    </lineage>
</organism>
<dbReference type="Proteomes" id="UP001589810">
    <property type="component" value="Unassembled WGS sequence"/>
</dbReference>
<dbReference type="EMBL" id="JBHLUD010000002">
    <property type="protein sequence ID" value="MFC0541908.1"/>
    <property type="molecule type" value="Genomic_DNA"/>
</dbReference>
<sequence length="128" mass="14030">MRPSAVVVLDVFGKHGVQMPLAQDQHAVGEFGSDGAHRDGVERGRELANPITDKEPELLDPVTEVHHEGVDLLGSPRTVRIGCRAEEVDVAAADFQHELAGGPAVWQRMDDPLPTWEDLDTHHHAMPH</sequence>
<name>A0ABV6MNP9_9PSEU</name>
<keyword evidence="2" id="KW-1185">Reference proteome</keyword>
<proteinExistence type="predicted"/>
<reference evidence="1 2" key="1">
    <citation type="submission" date="2024-09" db="EMBL/GenBank/DDBJ databases">
        <authorList>
            <person name="Sun Q."/>
            <person name="Mori K."/>
        </authorList>
    </citation>
    <scope>NUCLEOTIDE SEQUENCE [LARGE SCALE GENOMIC DNA]</scope>
    <source>
        <strain evidence="1 2">TBRC 1432</strain>
    </source>
</reference>
<evidence type="ECO:0000313" key="2">
    <source>
        <dbReference type="Proteomes" id="UP001589810"/>
    </source>
</evidence>
<protein>
    <submittedName>
        <fullName evidence="1">Uncharacterized protein</fullName>
    </submittedName>
</protein>
<evidence type="ECO:0000313" key="1">
    <source>
        <dbReference type="EMBL" id="MFC0541908.1"/>
    </source>
</evidence>
<accession>A0ABV6MNP9</accession>
<gene>
    <name evidence="1" type="ORF">ACFFH7_10480</name>
</gene>
<comment type="caution">
    <text evidence="1">The sequence shown here is derived from an EMBL/GenBank/DDBJ whole genome shotgun (WGS) entry which is preliminary data.</text>
</comment>
<dbReference type="RefSeq" id="WP_379793914.1">
    <property type="nucleotide sequence ID" value="NZ_JBHLUD010000002.1"/>
</dbReference>